<gene>
    <name evidence="1" type="ORF">EVAR_18369_1</name>
</gene>
<reference evidence="1 2" key="1">
    <citation type="journal article" date="2019" name="Commun. Biol.">
        <title>The bagworm genome reveals a unique fibroin gene that provides high tensile strength.</title>
        <authorList>
            <person name="Kono N."/>
            <person name="Nakamura H."/>
            <person name="Ohtoshi R."/>
            <person name="Tomita M."/>
            <person name="Numata K."/>
            <person name="Arakawa K."/>
        </authorList>
    </citation>
    <scope>NUCLEOTIDE SEQUENCE [LARGE SCALE GENOMIC DNA]</scope>
</reference>
<evidence type="ECO:0000313" key="1">
    <source>
        <dbReference type="EMBL" id="GBP29890.1"/>
    </source>
</evidence>
<keyword evidence="2" id="KW-1185">Reference proteome</keyword>
<organism evidence="1 2">
    <name type="scientific">Eumeta variegata</name>
    <name type="common">Bagworm moth</name>
    <name type="synonym">Eumeta japonica</name>
    <dbReference type="NCBI Taxonomy" id="151549"/>
    <lineage>
        <taxon>Eukaryota</taxon>
        <taxon>Metazoa</taxon>
        <taxon>Ecdysozoa</taxon>
        <taxon>Arthropoda</taxon>
        <taxon>Hexapoda</taxon>
        <taxon>Insecta</taxon>
        <taxon>Pterygota</taxon>
        <taxon>Neoptera</taxon>
        <taxon>Endopterygota</taxon>
        <taxon>Lepidoptera</taxon>
        <taxon>Glossata</taxon>
        <taxon>Ditrysia</taxon>
        <taxon>Tineoidea</taxon>
        <taxon>Psychidae</taxon>
        <taxon>Oiketicinae</taxon>
        <taxon>Eumeta</taxon>
    </lineage>
</organism>
<evidence type="ECO:0000313" key="2">
    <source>
        <dbReference type="Proteomes" id="UP000299102"/>
    </source>
</evidence>
<proteinExistence type="predicted"/>
<dbReference type="Proteomes" id="UP000299102">
    <property type="component" value="Unassembled WGS sequence"/>
</dbReference>
<dbReference type="AlphaFoldDB" id="A0A4C1UUI2"/>
<sequence>MITYYQTEKNRTLPASVAVISKKTSEMDRLTDVHPEAHIENKAMKHSRNRNDSFLTLEVLVAADWMWEYLVSRLEQLNLAIGIG</sequence>
<dbReference type="EMBL" id="BGZK01000226">
    <property type="protein sequence ID" value="GBP29890.1"/>
    <property type="molecule type" value="Genomic_DNA"/>
</dbReference>
<protein>
    <submittedName>
        <fullName evidence="1">Uncharacterized protein</fullName>
    </submittedName>
</protein>
<comment type="caution">
    <text evidence="1">The sequence shown here is derived from an EMBL/GenBank/DDBJ whole genome shotgun (WGS) entry which is preliminary data.</text>
</comment>
<name>A0A4C1UUI2_EUMVA</name>
<accession>A0A4C1UUI2</accession>